<reference evidence="2 3" key="1">
    <citation type="journal article" date="2016" name="Mol. Biol. Evol.">
        <title>Comparative Genomics of Early-Diverging Mushroom-Forming Fungi Provides Insights into the Origins of Lignocellulose Decay Capabilities.</title>
        <authorList>
            <person name="Nagy L.G."/>
            <person name="Riley R."/>
            <person name="Tritt A."/>
            <person name="Adam C."/>
            <person name="Daum C."/>
            <person name="Floudas D."/>
            <person name="Sun H."/>
            <person name="Yadav J.S."/>
            <person name="Pangilinan J."/>
            <person name="Larsson K.H."/>
            <person name="Matsuura K."/>
            <person name="Barry K."/>
            <person name="Labutti K."/>
            <person name="Kuo R."/>
            <person name="Ohm R.A."/>
            <person name="Bhattacharya S.S."/>
            <person name="Shirouzu T."/>
            <person name="Yoshinaga Y."/>
            <person name="Martin F.M."/>
            <person name="Grigoriev I.V."/>
            <person name="Hibbett D.S."/>
        </authorList>
    </citation>
    <scope>NUCLEOTIDE SEQUENCE [LARGE SCALE GENOMIC DNA]</scope>
    <source>
        <strain evidence="2 3">HHB9708</strain>
    </source>
</reference>
<evidence type="ECO:0000256" key="1">
    <source>
        <dbReference type="RuleBase" id="RU365002"/>
    </source>
</evidence>
<protein>
    <recommendedName>
        <fullName evidence="1">Queuosine 5'-phosphate N-glycosylase/hydrolase</fullName>
        <ecNumber evidence="1">3.2.2.-</ecNumber>
    </recommendedName>
    <alternativeName>
        <fullName evidence="1">Queuosine-nucleotide N-glycosylase/hydrolase</fullName>
    </alternativeName>
</protein>
<proteinExistence type="inferred from homology"/>
<dbReference type="GO" id="GO:0016787">
    <property type="term" value="F:hydrolase activity"/>
    <property type="evidence" value="ECO:0007669"/>
    <property type="project" value="UniProtKB-KW"/>
</dbReference>
<accession>A0A165A2M3</accession>
<dbReference type="GO" id="GO:0006400">
    <property type="term" value="P:tRNA modification"/>
    <property type="evidence" value="ECO:0007669"/>
    <property type="project" value="TreeGrafter"/>
</dbReference>
<dbReference type="OrthoDB" id="416777at2759"/>
<dbReference type="PANTHER" id="PTHR21314:SF1">
    <property type="entry name" value="QUEUOSINE SALVAGE PROTEIN"/>
    <property type="match status" value="1"/>
</dbReference>
<gene>
    <name evidence="2" type="ORF">SISNIDRAFT_546354</name>
</gene>
<keyword evidence="1" id="KW-0378">Hydrolase</keyword>
<sequence length="406" mass="44164">MAAFPASGHFLQSVREKTWQTIDPGISIDKEAIRRLLVSPAFTTTFHRLSSVPIVSLPLNFASLAAEVNVISILSLLNFGSGYRIPLRDATGRGAWDNIRYLVLALYLGSPDGQGDPLSAKALKEIDVAQVASLLNVNIHVEKAHPSLHGVTVGEMGGPLHEIVQLITTTLNETGDVLIQQGYPDLGSFVLETFNHARGSVEVLLERLVRAIPGLRDMDVVDGKGTIVLPSLRYAPRLTFHSEIYIFKKALFLIRSVSKRFASTSPAPFPIPDTENIPIMSDNVIPSMLVHLGVLDLAHAKFGALHSLFAPTNADSLLSAPLADGTLAVSPSPSLSAAEAYILRAAAITACDEIVAVAREMELAEELKWIRTFSVPQIDMWLWGVAKDRPDYRSLPRFAQIGTAFY</sequence>
<name>A0A165A2M3_9AGAM</name>
<evidence type="ECO:0000313" key="3">
    <source>
        <dbReference type="Proteomes" id="UP000076722"/>
    </source>
</evidence>
<dbReference type="PANTHER" id="PTHR21314">
    <property type="entry name" value="QUEUOSINE 5'-PHOSPHATE N-GLYCOSYLASE_HYDROLASE-RELATED"/>
    <property type="match status" value="1"/>
</dbReference>
<dbReference type="EC" id="3.2.2.-" evidence="1"/>
<organism evidence="2 3">
    <name type="scientific">Sistotremastrum niveocremeum HHB9708</name>
    <dbReference type="NCBI Taxonomy" id="1314777"/>
    <lineage>
        <taxon>Eukaryota</taxon>
        <taxon>Fungi</taxon>
        <taxon>Dikarya</taxon>
        <taxon>Basidiomycota</taxon>
        <taxon>Agaricomycotina</taxon>
        <taxon>Agaricomycetes</taxon>
        <taxon>Sistotremastrales</taxon>
        <taxon>Sistotremastraceae</taxon>
        <taxon>Sertulicium</taxon>
        <taxon>Sertulicium niveocremeum</taxon>
    </lineage>
</organism>
<dbReference type="Proteomes" id="UP000076722">
    <property type="component" value="Unassembled WGS sequence"/>
</dbReference>
<dbReference type="InterPro" id="IPR019438">
    <property type="entry name" value="Q_salvage"/>
</dbReference>
<dbReference type="AlphaFoldDB" id="A0A165A2M3"/>
<dbReference type="EMBL" id="KV419395">
    <property type="protein sequence ID" value="KZS98400.1"/>
    <property type="molecule type" value="Genomic_DNA"/>
</dbReference>
<comment type="similarity">
    <text evidence="1">Belongs to the QNG1 protein family.</text>
</comment>
<comment type="catalytic activity">
    <reaction evidence="1">
        <text>queuosine 5'-phosphate + H2O = queuine + D-ribose 5-phosphate</text>
        <dbReference type="Rhea" id="RHEA:75387"/>
        <dbReference type="ChEBI" id="CHEBI:15377"/>
        <dbReference type="ChEBI" id="CHEBI:17433"/>
        <dbReference type="ChEBI" id="CHEBI:78346"/>
        <dbReference type="ChEBI" id="CHEBI:194371"/>
    </reaction>
    <physiologicalReaction direction="left-to-right" evidence="1">
        <dbReference type="Rhea" id="RHEA:75388"/>
    </physiologicalReaction>
</comment>
<comment type="function">
    <text evidence="1">Catalyzes the hydrolysis of queuosine 5'-phosphate, releasing the nucleobase queuine (q). Is required for salvage of queuine from exogenous queuosine (Q) that is imported and then converted to queuosine 5'-phosphate intracellularly.</text>
</comment>
<keyword evidence="3" id="KW-1185">Reference proteome</keyword>
<evidence type="ECO:0000313" key="2">
    <source>
        <dbReference type="EMBL" id="KZS98400.1"/>
    </source>
</evidence>